<protein>
    <submittedName>
        <fullName evidence="1">Uncharacterized protein</fullName>
    </submittedName>
</protein>
<accession>A0ABR0ME89</accession>
<evidence type="ECO:0000313" key="2">
    <source>
        <dbReference type="Proteomes" id="UP001358586"/>
    </source>
</evidence>
<organism evidence="1 2">
    <name type="scientific">Gossypium arboreum</name>
    <name type="common">Tree cotton</name>
    <name type="synonym">Gossypium nanking</name>
    <dbReference type="NCBI Taxonomy" id="29729"/>
    <lineage>
        <taxon>Eukaryota</taxon>
        <taxon>Viridiplantae</taxon>
        <taxon>Streptophyta</taxon>
        <taxon>Embryophyta</taxon>
        <taxon>Tracheophyta</taxon>
        <taxon>Spermatophyta</taxon>
        <taxon>Magnoliopsida</taxon>
        <taxon>eudicotyledons</taxon>
        <taxon>Gunneridae</taxon>
        <taxon>Pentapetalae</taxon>
        <taxon>rosids</taxon>
        <taxon>malvids</taxon>
        <taxon>Malvales</taxon>
        <taxon>Malvaceae</taxon>
        <taxon>Malvoideae</taxon>
        <taxon>Gossypium</taxon>
    </lineage>
</organism>
<evidence type="ECO:0000313" key="1">
    <source>
        <dbReference type="EMBL" id="KAK5771576.1"/>
    </source>
</evidence>
<keyword evidence="2" id="KW-1185">Reference proteome</keyword>
<sequence length="144" mass="16671">MIPEKGYNLESNDKMIMSLSIRKTIDALNWNQLCAARSMPEEELVQEFYANLTMPYANEVLVRKKKVPLTSKSINDLFNLLDVEQDEYSAMVTNINWDFFQQIEPNELEFDESSTKSKPKADLVNEMKLKKLKLKSNQTTLTKG</sequence>
<dbReference type="Proteomes" id="UP001358586">
    <property type="component" value="Chromosome 13"/>
</dbReference>
<name>A0ABR0ME89_GOSAR</name>
<dbReference type="EMBL" id="JARKNE010000013">
    <property type="protein sequence ID" value="KAK5771576.1"/>
    <property type="molecule type" value="Genomic_DNA"/>
</dbReference>
<comment type="caution">
    <text evidence="1">The sequence shown here is derived from an EMBL/GenBank/DDBJ whole genome shotgun (WGS) entry which is preliminary data.</text>
</comment>
<proteinExistence type="predicted"/>
<gene>
    <name evidence="1" type="ORF">PVK06_047797</name>
</gene>
<reference evidence="1 2" key="1">
    <citation type="submission" date="2023-03" db="EMBL/GenBank/DDBJ databases">
        <title>WGS of Gossypium arboreum.</title>
        <authorList>
            <person name="Yu D."/>
        </authorList>
    </citation>
    <scope>NUCLEOTIDE SEQUENCE [LARGE SCALE GENOMIC DNA]</scope>
    <source>
        <tissue evidence="1">Leaf</tissue>
    </source>
</reference>